<dbReference type="PROSITE" id="PS00012">
    <property type="entry name" value="PHOSPHOPANTETHEINE"/>
    <property type="match status" value="1"/>
</dbReference>
<dbReference type="PATRIC" id="fig|909613.9.peg.1345"/>
<reference evidence="4 5" key="1">
    <citation type="journal article" date="2014" name="Genome Announc.">
        <title>Draft Genome Sequence of the Antitrypanosomally Active Sponge-Associated Bacterium Actinokineospora sp. Strain EG49.</title>
        <authorList>
            <person name="Harjes J."/>
            <person name="Ryu T."/>
            <person name="Abdelmohsen U.R."/>
            <person name="Moitinho-Silva L."/>
            <person name="Horn H."/>
            <person name="Ravasi T."/>
            <person name="Hentschel U."/>
        </authorList>
    </citation>
    <scope>NUCLEOTIDE SEQUENCE [LARGE SCALE GENOMIC DNA]</scope>
    <source>
        <strain evidence="4 5">EG49</strain>
    </source>
</reference>
<dbReference type="InterPro" id="IPR009081">
    <property type="entry name" value="PP-bd_ACP"/>
</dbReference>
<dbReference type="Proteomes" id="UP000019277">
    <property type="component" value="Unassembled WGS sequence"/>
</dbReference>
<dbReference type="STRING" id="909613.UO65_1331"/>
<dbReference type="SUPFAM" id="SSF47336">
    <property type="entry name" value="ACP-like"/>
    <property type="match status" value="1"/>
</dbReference>
<keyword evidence="2" id="KW-0597">Phosphoprotein</keyword>
<dbReference type="InterPro" id="IPR006162">
    <property type="entry name" value="Ppantetheine_attach_site"/>
</dbReference>
<dbReference type="RefSeq" id="WP_035279751.1">
    <property type="nucleotide sequence ID" value="NZ_AYXG01000048.1"/>
</dbReference>
<evidence type="ECO:0000256" key="2">
    <source>
        <dbReference type="ARBA" id="ARBA00022553"/>
    </source>
</evidence>
<dbReference type="eggNOG" id="COG0236">
    <property type="taxonomic scope" value="Bacteria"/>
</dbReference>
<dbReference type="Gene3D" id="1.10.1200.10">
    <property type="entry name" value="ACP-like"/>
    <property type="match status" value="1"/>
</dbReference>
<name>W7ISK5_9PSEU</name>
<evidence type="ECO:0000313" key="4">
    <source>
        <dbReference type="EMBL" id="EWC63333.1"/>
    </source>
</evidence>
<dbReference type="InterPro" id="IPR036736">
    <property type="entry name" value="ACP-like_sf"/>
</dbReference>
<proteinExistence type="predicted"/>
<dbReference type="OrthoDB" id="3537906at2"/>
<dbReference type="AlphaFoldDB" id="W7ISK5"/>
<gene>
    <name evidence="4" type="ORF">UO65_1331</name>
</gene>
<comment type="caution">
    <text evidence="4">The sequence shown here is derived from an EMBL/GenBank/DDBJ whole genome shotgun (WGS) entry which is preliminary data.</text>
</comment>
<dbReference type="PROSITE" id="PS50075">
    <property type="entry name" value="CARRIER"/>
    <property type="match status" value="1"/>
</dbReference>
<dbReference type="EMBL" id="AYXG01000048">
    <property type="protein sequence ID" value="EWC63333.1"/>
    <property type="molecule type" value="Genomic_DNA"/>
</dbReference>
<organism evidence="4 5">
    <name type="scientific">Actinokineospora spheciospongiae</name>
    <dbReference type="NCBI Taxonomy" id="909613"/>
    <lineage>
        <taxon>Bacteria</taxon>
        <taxon>Bacillati</taxon>
        <taxon>Actinomycetota</taxon>
        <taxon>Actinomycetes</taxon>
        <taxon>Pseudonocardiales</taxon>
        <taxon>Pseudonocardiaceae</taxon>
        <taxon>Actinokineospora</taxon>
    </lineage>
</organism>
<feature type="domain" description="Carrier" evidence="3">
    <location>
        <begin position="3"/>
        <end position="81"/>
    </location>
</feature>
<sequence length="91" mass="9589">MTELTLDGLITIMRECAGEDEAVDLDGGVEDTPFDELGYDSLALMEAASRVGRDYGVDLPEDALGRVRTPGEFLTLVNDRLAAVTAAGGAL</sequence>
<keyword evidence="1" id="KW-0596">Phosphopantetheine</keyword>
<evidence type="ECO:0000313" key="5">
    <source>
        <dbReference type="Proteomes" id="UP000019277"/>
    </source>
</evidence>
<accession>W7ISK5</accession>
<evidence type="ECO:0000256" key="1">
    <source>
        <dbReference type="ARBA" id="ARBA00022450"/>
    </source>
</evidence>
<protein>
    <submittedName>
        <fullName evidence="4">Acyl carrier protein</fullName>
    </submittedName>
</protein>
<evidence type="ECO:0000259" key="3">
    <source>
        <dbReference type="PROSITE" id="PS50075"/>
    </source>
</evidence>
<dbReference type="Pfam" id="PF00550">
    <property type="entry name" value="PP-binding"/>
    <property type="match status" value="1"/>
</dbReference>
<keyword evidence="5" id="KW-1185">Reference proteome</keyword>